<organism evidence="5 6">
    <name type="scientific">Streptomyces camponoticapitis</name>
    <dbReference type="NCBI Taxonomy" id="1616125"/>
    <lineage>
        <taxon>Bacteria</taxon>
        <taxon>Bacillati</taxon>
        <taxon>Actinomycetota</taxon>
        <taxon>Actinomycetes</taxon>
        <taxon>Kitasatosporales</taxon>
        <taxon>Streptomycetaceae</taxon>
        <taxon>Streptomyces</taxon>
    </lineage>
</organism>
<feature type="transmembrane region" description="Helical" evidence="4">
    <location>
        <begin position="177"/>
        <end position="195"/>
    </location>
</feature>
<reference evidence="6" key="1">
    <citation type="journal article" date="2019" name="Int. J. Syst. Evol. Microbiol.">
        <title>The Global Catalogue of Microorganisms (GCM) 10K type strain sequencing project: providing services to taxonomists for standard genome sequencing and annotation.</title>
        <authorList>
            <consortium name="The Broad Institute Genomics Platform"/>
            <consortium name="The Broad Institute Genome Sequencing Center for Infectious Disease"/>
            <person name="Wu L."/>
            <person name="Ma J."/>
        </authorList>
    </citation>
    <scope>NUCLEOTIDE SEQUENCE [LARGE SCALE GENOMIC DNA]</scope>
    <source>
        <strain evidence="6">CGMCC 4.7275</strain>
    </source>
</reference>
<dbReference type="InterPro" id="IPR041916">
    <property type="entry name" value="Anti_sigma_zinc_sf"/>
</dbReference>
<feature type="compositionally biased region" description="Low complexity" evidence="3">
    <location>
        <begin position="105"/>
        <end position="121"/>
    </location>
</feature>
<evidence type="ECO:0000313" key="5">
    <source>
        <dbReference type="EMBL" id="GGJ82331.1"/>
    </source>
</evidence>
<evidence type="ECO:0008006" key="7">
    <source>
        <dbReference type="Google" id="ProtNLM"/>
    </source>
</evidence>
<evidence type="ECO:0000256" key="3">
    <source>
        <dbReference type="SAM" id="MobiDB-lite"/>
    </source>
</evidence>
<keyword evidence="4" id="KW-0812">Transmembrane</keyword>
<proteinExistence type="predicted"/>
<dbReference type="RefSeq" id="WP_189106272.1">
    <property type="nucleotide sequence ID" value="NZ_BMMV01000003.1"/>
</dbReference>
<evidence type="ECO:0000313" key="6">
    <source>
        <dbReference type="Proteomes" id="UP000660265"/>
    </source>
</evidence>
<keyword evidence="4" id="KW-0472">Membrane</keyword>
<feature type="compositionally biased region" description="Low complexity" evidence="3">
    <location>
        <begin position="129"/>
        <end position="149"/>
    </location>
</feature>
<evidence type="ECO:0000256" key="1">
    <source>
        <dbReference type="ARBA" id="ARBA00023015"/>
    </source>
</evidence>
<sequence length="342" mass="35215">MTTTTGTTEHPDVSEISDLTEGLLSPTRSVEVRAHLDGCSLCADVYESLEEIRGLLGSLPGPPRMPADVAARVDAALAAEALLNATAPDPLAADAAADVSRETSRTTQTAETDTDTAAPEASEAEREPSAVPAAVTPGATAAGATTPDAPRADRPAGRSRGATGPGRARQVRRRRGAIFGAVFGTAAIGVSVLLFQTIQTSSTGDDATSFKSDAGTRQLDGAQAFSGTGIRERVDSLLATTPATGEPRAAENEDSTRNAPSGEASPKLVPQLPPCIQQGTGRPDTPLAAERGTYEGTDAFLVVLSDPTDGSLVRVYVIDAACVDVVPPTKGELLLTQTYPRR</sequence>
<comment type="caution">
    <text evidence="5">The sequence shown here is derived from an EMBL/GenBank/DDBJ whole genome shotgun (WGS) entry which is preliminary data.</text>
</comment>
<name>A0ABQ2E279_9ACTN</name>
<feature type="region of interest" description="Disordered" evidence="3">
    <location>
        <begin position="1"/>
        <end position="20"/>
    </location>
</feature>
<keyword evidence="1" id="KW-0805">Transcription regulation</keyword>
<keyword evidence="4" id="KW-1133">Transmembrane helix</keyword>
<evidence type="ECO:0000256" key="2">
    <source>
        <dbReference type="ARBA" id="ARBA00023163"/>
    </source>
</evidence>
<evidence type="ECO:0000256" key="4">
    <source>
        <dbReference type="SAM" id="Phobius"/>
    </source>
</evidence>
<keyword evidence="6" id="KW-1185">Reference proteome</keyword>
<gene>
    <name evidence="5" type="ORF">GCM10011583_12400</name>
</gene>
<dbReference type="Gene3D" id="1.10.10.1320">
    <property type="entry name" value="Anti-sigma factor, zinc-finger domain"/>
    <property type="match status" value="1"/>
</dbReference>
<feature type="region of interest" description="Disordered" evidence="3">
    <location>
        <begin position="241"/>
        <end position="283"/>
    </location>
</feature>
<feature type="region of interest" description="Disordered" evidence="3">
    <location>
        <begin position="93"/>
        <end position="171"/>
    </location>
</feature>
<dbReference type="Proteomes" id="UP000660265">
    <property type="component" value="Unassembled WGS sequence"/>
</dbReference>
<protein>
    <recommendedName>
        <fullName evidence="7">Zinc-finger domain-containing protein</fullName>
    </recommendedName>
</protein>
<keyword evidence="2" id="KW-0804">Transcription</keyword>
<dbReference type="EMBL" id="BMMV01000003">
    <property type="protein sequence ID" value="GGJ82331.1"/>
    <property type="molecule type" value="Genomic_DNA"/>
</dbReference>
<accession>A0ABQ2E279</accession>